<dbReference type="Proteomes" id="UP001225598">
    <property type="component" value="Chromosome"/>
</dbReference>
<evidence type="ECO:0000259" key="3">
    <source>
        <dbReference type="Pfam" id="PF16656"/>
    </source>
</evidence>
<dbReference type="InterPro" id="IPR015914">
    <property type="entry name" value="PAPs_N"/>
</dbReference>
<dbReference type="InterPro" id="IPR029052">
    <property type="entry name" value="Metallo-depent_PP-like"/>
</dbReference>
<dbReference type="Gene3D" id="2.60.40.380">
    <property type="entry name" value="Purple acid phosphatase-like, N-terminal"/>
    <property type="match status" value="1"/>
</dbReference>
<dbReference type="SUPFAM" id="SSF49363">
    <property type="entry name" value="Purple acid phosphatase, N-terminal domain"/>
    <property type="match status" value="1"/>
</dbReference>
<feature type="signal peptide" evidence="2">
    <location>
        <begin position="1"/>
        <end position="28"/>
    </location>
</feature>
<reference evidence="4 5" key="1">
    <citation type="submission" date="2023-05" db="EMBL/GenBank/DDBJ databases">
        <title>Corynebacterium suedekumii sp. nov. and Corynebacterium breve sp. nov. isolated from raw cow's milk.</title>
        <authorList>
            <person name="Baer M.K."/>
            <person name="Mehl L."/>
            <person name="Hellmuth R."/>
            <person name="Marke G."/>
            <person name="Lipski A."/>
        </authorList>
    </citation>
    <scope>NUCLEOTIDE SEQUENCE [LARGE SCALE GENOMIC DNA]</scope>
    <source>
        <strain evidence="4 5">R4</strain>
    </source>
</reference>
<evidence type="ECO:0000256" key="1">
    <source>
        <dbReference type="ARBA" id="ARBA00022729"/>
    </source>
</evidence>
<proteinExistence type="predicted"/>
<dbReference type="PANTHER" id="PTHR45867:SF3">
    <property type="entry name" value="ACID PHOSPHATASE TYPE 7"/>
    <property type="match status" value="1"/>
</dbReference>
<dbReference type="SUPFAM" id="SSF56300">
    <property type="entry name" value="Metallo-dependent phosphatases"/>
    <property type="match status" value="1"/>
</dbReference>
<dbReference type="Gene3D" id="3.60.21.10">
    <property type="match status" value="1"/>
</dbReference>
<protein>
    <submittedName>
        <fullName evidence="4">Fibronectin type III domain-containing protein</fullName>
    </submittedName>
</protein>
<feature type="chain" id="PRO_5045347848" evidence="2">
    <location>
        <begin position="29"/>
        <end position="313"/>
    </location>
</feature>
<keyword evidence="1 2" id="KW-0732">Signal</keyword>
<evidence type="ECO:0000313" key="4">
    <source>
        <dbReference type="EMBL" id="WIM67166.1"/>
    </source>
</evidence>
<gene>
    <name evidence="4" type="ORF">QP027_08525</name>
</gene>
<accession>A0ABY8VBW8</accession>
<dbReference type="EMBL" id="CP126969">
    <property type="protein sequence ID" value="WIM67166.1"/>
    <property type="molecule type" value="Genomic_DNA"/>
</dbReference>
<dbReference type="Pfam" id="PF16656">
    <property type="entry name" value="Pur_ac_phosph_N"/>
    <property type="match status" value="1"/>
</dbReference>
<dbReference type="PANTHER" id="PTHR45867">
    <property type="entry name" value="PURPLE ACID PHOSPHATASE"/>
    <property type="match status" value="1"/>
</dbReference>
<name>A0ABY8VBW8_9CORY</name>
<dbReference type="RefSeq" id="WP_284824056.1">
    <property type="nucleotide sequence ID" value="NZ_CP126969.1"/>
</dbReference>
<keyword evidence="5" id="KW-1185">Reference proteome</keyword>
<feature type="domain" description="Purple acid phosphatase N-terminal" evidence="3">
    <location>
        <begin position="38"/>
        <end position="122"/>
    </location>
</feature>
<dbReference type="InterPro" id="IPR008963">
    <property type="entry name" value="Purple_acid_Pase-like_N"/>
</dbReference>
<sequence>MGRTIPVAIMTALAVGATSIAGVPVAQAQSHPIYRTMLGIGQDESSATFSWRSDYAGQEFVRVTPVDQPDATQQVPAYDVDAGADLFDSKHAEITGLTPATSYSYQIGSDEGGWSNAYEFTTDDGDDTWNFLAFADAQIGVDLKIEENGQAWRDATRTATQTYPDSAFLMHLGDQVDGWGDQIAQYAQFFSPSEVRSYRTGVLYGNHEDYQLGQKYFDEHYNLPNETDNNANYFFEHNNALFIGINSMSSAPADIQRHQEFIRQVVAQRGGDKAGSSLACTTLLSPKAATPTTTMSSLCARGLPLSSPRLVLT</sequence>
<evidence type="ECO:0000256" key="2">
    <source>
        <dbReference type="SAM" id="SignalP"/>
    </source>
</evidence>
<organism evidence="4 5">
    <name type="scientific">Corynebacterium breve</name>
    <dbReference type="NCBI Taxonomy" id="3049799"/>
    <lineage>
        <taxon>Bacteria</taxon>
        <taxon>Bacillati</taxon>
        <taxon>Actinomycetota</taxon>
        <taxon>Actinomycetes</taxon>
        <taxon>Mycobacteriales</taxon>
        <taxon>Corynebacteriaceae</taxon>
        <taxon>Corynebacterium</taxon>
    </lineage>
</organism>
<evidence type="ECO:0000313" key="5">
    <source>
        <dbReference type="Proteomes" id="UP001225598"/>
    </source>
</evidence>